<dbReference type="PRINTS" id="PR00411">
    <property type="entry name" value="PNDRDTASEI"/>
</dbReference>
<keyword evidence="4" id="KW-0274">FAD</keyword>
<evidence type="ECO:0000256" key="3">
    <source>
        <dbReference type="ARBA" id="ARBA00022630"/>
    </source>
</evidence>
<reference evidence="7 8" key="1">
    <citation type="submission" date="2020-08" db="EMBL/GenBank/DDBJ databases">
        <title>Genome sequence of Sphingomonas sediminicola KACC 15039T.</title>
        <authorList>
            <person name="Hyun D.-W."/>
            <person name="Bae J.-W."/>
        </authorList>
    </citation>
    <scope>NUCLEOTIDE SEQUENCE [LARGE SCALE GENOMIC DNA]</scope>
    <source>
        <strain evidence="7 8">KACC 15039</strain>
    </source>
</reference>
<evidence type="ECO:0000313" key="7">
    <source>
        <dbReference type="EMBL" id="QNP46117.1"/>
    </source>
</evidence>
<keyword evidence="8" id="KW-1185">Reference proteome</keyword>
<protein>
    <submittedName>
        <fullName evidence="7">NAD(P)/FAD-dependent oxidoreductase</fullName>
    </submittedName>
</protein>
<dbReference type="PANTHER" id="PTHR43872:SF1">
    <property type="entry name" value="MONOOXYGENASE, PUTATIVE (AFU_ORTHOLOGUE AFUA_8G02570)-RELATED"/>
    <property type="match status" value="1"/>
</dbReference>
<dbReference type="RefSeq" id="WP_187709070.1">
    <property type="nucleotide sequence ID" value="NZ_CP060782.1"/>
</dbReference>
<evidence type="ECO:0000256" key="2">
    <source>
        <dbReference type="ARBA" id="ARBA00010139"/>
    </source>
</evidence>
<keyword evidence="5" id="KW-0560">Oxidoreductase</keyword>
<keyword evidence="3" id="KW-0285">Flavoprotein</keyword>
<dbReference type="PANTHER" id="PTHR43872">
    <property type="entry name" value="MONOOXYGENASE, PUTATIVE (AFU_ORTHOLOGUE AFUA_8G02570)-RELATED"/>
    <property type="match status" value="1"/>
</dbReference>
<comment type="cofactor">
    <cofactor evidence="1">
        <name>FAD</name>
        <dbReference type="ChEBI" id="CHEBI:57692"/>
    </cofactor>
</comment>
<dbReference type="InterPro" id="IPR020946">
    <property type="entry name" value="Flavin_mOase-like"/>
</dbReference>
<evidence type="ECO:0000256" key="4">
    <source>
        <dbReference type="ARBA" id="ARBA00022827"/>
    </source>
</evidence>
<evidence type="ECO:0000256" key="5">
    <source>
        <dbReference type="ARBA" id="ARBA00023002"/>
    </source>
</evidence>
<accession>A0ABX6T8D5</accession>
<evidence type="ECO:0000256" key="1">
    <source>
        <dbReference type="ARBA" id="ARBA00001974"/>
    </source>
</evidence>
<dbReference type="Pfam" id="PF00743">
    <property type="entry name" value="FMO-like"/>
    <property type="match status" value="1"/>
</dbReference>
<evidence type="ECO:0000313" key="8">
    <source>
        <dbReference type="Proteomes" id="UP000516105"/>
    </source>
</evidence>
<organism evidence="7 8">
    <name type="scientific">Sphingomonas sediminicola</name>
    <dbReference type="NCBI Taxonomy" id="386874"/>
    <lineage>
        <taxon>Bacteria</taxon>
        <taxon>Pseudomonadati</taxon>
        <taxon>Pseudomonadota</taxon>
        <taxon>Alphaproteobacteria</taxon>
        <taxon>Sphingomonadales</taxon>
        <taxon>Sphingomonadaceae</taxon>
        <taxon>Sphingomonas</taxon>
    </lineage>
</organism>
<dbReference type="Gene3D" id="3.50.50.60">
    <property type="entry name" value="FAD/NAD(P)-binding domain"/>
    <property type="match status" value="3"/>
</dbReference>
<dbReference type="Proteomes" id="UP000516105">
    <property type="component" value="Chromosome"/>
</dbReference>
<sequence length="493" mass="55200">MARDDPQTDHVDVIIVGAGISGVDAAYRLKTLSKGKSWLILEARDRIGGTWDLFRYPGVRSDSDIFTLGFPFRPWPSDQAIVEGAAIRDYVEDTAHEFGIFEQIRFGHRVVGASWSSEEGRWTVEAEHQGQTRRLTCTFLFSCGGYYDYEAGYRPEWPGEKEFGGQIVHPQAWPEELDYSGKEVAVIGSGATAVTLVPSLAEKATHVTMVQRSPTYIVSRPARDRIAGVLQRILPRKAAHSAIRWKNVLLTIYMYSRARKRPERAAAFIKNMIRKELPEDYPVDRDFTPQYKPWDQRLCLVPDGDLFASMRSGKVSIATGAVERFTKDGLRLESGEDVAADIIITATGLVVKLFGGIALKVDGKPVTPGERLIYKGMMLSGVPNFFLSFGYTNASWTLRSDVTARAVCKILNHMARRGFDVCTPREPKEGMERIPVISFSSGYVQRALPSLPKQGNRQPWLVPQNYVKDRLAMRFVPVDADLEFSRNATAVRA</sequence>
<dbReference type="InterPro" id="IPR036188">
    <property type="entry name" value="FAD/NAD-bd_sf"/>
</dbReference>
<keyword evidence="6" id="KW-0503">Monooxygenase</keyword>
<evidence type="ECO:0000256" key="6">
    <source>
        <dbReference type="ARBA" id="ARBA00023033"/>
    </source>
</evidence>
<dbReference type="InterPro" id="IPR051820">
    <property type="entry name" value="FAD-binding_MO"/>
</dbReference>
<gene>
    <name evidence="7" type="ORF">H9L14_02300</name>
</gene>
<dbReference type="EMBL" id="CP060782">
    <property type="protein sequence ID" value="QNP46117.1"/>
    <property type="molecule type" value="Genomic_DNA"/>
</dbReference>
<comment type="similarity">
    <text evidence="2">Belongs to the FAD-binding monooxygenase family.</text>
</comment>
<dbReference type="SUPFAM" id="SSF51905">
    <property type="entry name" value="FAD/NAD(P)-binding domain"/>
    <property type="match status" value="1"/>
</dbReference>
<name>A0ABX6T8D5_9SPHN</name>
<proteinExistence type="inferred from homology"/>